<keyword evidence="2" id="KW-1185">Reference proteome</keyword>
<dbReference type="Gene3D" id="3.30.1330.40">
    <property type="entry name" value="RutC-like"/>
    <property type="match status" value="1"/>
</dbReference>
<dbReference type="EMBL" id="CP058529">
    <property type="protein sequence ID" value="QLG26064.1"/>
    <property type="molecule type" value="Genomic_DNA"/>
</dbReference>
<dbReference type="PANTHER" id="PTHR43857:SF1">
    <property type="entry name" value="YJGH FAMILY PROTEIN"/>
    <property type="match status" value="1"/>
</dbReference>
<dbReference type="OrthoDB" id="197953at2157"/>
<dbReference type="PANTHER" id="PTHR43857">
    <property type="entry name" value="BLR7761 PROTEIN"/>
    <property type="match status" value="1"/>
</dbReference>
<evidence type="ECO:0000313" key="1">
    <source>
        <dbReference type="EMBL" id="QLG26064.1"/>
    </source>
</evidence>
<dbReference type="Proteomes" id="UP000509750">
    <property type="component" value="Chromosome"/>
</dbReference>
<dbReference type="Pfam" id="PF01042">
    <property type="entry name" value="Ribonuc_L-PSP"/>
    <property type="match status" value="1"/>
</dbReference>
<dbReference type="GeneID" id="56027216"/>
<reference evidence="1 2" key="1">
    <citation type="submission" date="2020-07" db="EMBL/GenBank/DDBJ databases">
        <title>Gai3-2, isolated from salt lake.</title>
        <authorList>
            <person name="Cui H."/>
            <person name="Shi X."/>
        </authorList>
    </citation>
    <scope>NUCLEOTIDE SEQUENCE [LARGE SCALE GENOMIC DNA]</scope>
    <source>
        <strain evidence="1 2">Gai3-2</strain>
    </source>
</reference>
<dbReference type="CDD" id="cd06154">
    <property type="entry name" value="YjgF_YER057c_UK114_like_6"/>
    <property type="match status" value="1"/>
</dbReference>
<dbReference type="SUPFAM" id="SSF55298">
    <property type="entry name" value="YjgF-like"/>
    <property type="match status" value="1"/>
</dbReference>
<proteinExistence type="predicted"/>
<dbReference type="InterPro" id="IPR006175">
    <property type="entry name" value="YjgF/YER057c/UK114"/>
</dbReference>
<dbReference type="InterPro" id="IPR035959">
    <property type="entry name" value="RutC-like_sf"/>
</dbReference>
<dbReference type="RefSeq" id="WP_179167639.1">
    <property type="nucleotide sequence ID" value="NZ_CP058529.1"/>
</dbReference>
<dbReference type="KEGG" id="halg:HUG10_00245"/>
<dbReference type="AlphaFoldDB" id="A0A7D5GID9"/>
<accession>A0A7D5GID9</accession>
<protein>
    <submittedName>
        <fullName evidence="1">RidA family protein</fullName>
    </submittedName>
</protein>
<evidence type="ECO:0000313" key="2">
    <source>
        <dbReference type="Proteomes" id="UP000509750"/>
    </source>
</evidence>
<sequence length="129" mass="13458">MARKRVSSGTEWESAVGYSRAVRVGDRVEVAGTTATGDDGEVVGRGDAAEQTKVAIGNVETALVEAGSGLEDVVRTRLFVTDVDDWEAVGRAHGEAFGEVRPATTLVEVSALVDPAMLVEVEAVAVVDD</sequence>
<organism evidence="1 2">
    <name type="scientific">Halorarum halophilum</name>
    <dbReference type="NCBI Taxonomy" id="2743090"/>
    <lineage>
        <taxon>Archaea</taxon>
        <taxon>Methanobacteriati</taxon>
        <taxon>Methanobacteriota</taxon>
        <taxon>Stenosarchaea group</taxon>
        <taxon>Halobacteria</taxon>
        <taxon>Halobacteriales</taxon>
        <taxon>Haloferacaceae</taxon>
        <taxon>Halorarum</taxon>
    </lineage>
</organism>
<name>A0A7D5GID9_9EURY</name>
<gene>
    <name evidence="1" type="ORF">HUG10_00245</name>
</gene>